<proteinExistence type="predicted"/>
<dbReference type="EMBL" id="CAJVPQ010016790">
    <property type="protein sequence ID" value="CAG8746616.1"/>
    <property type="molecule type" value="Genomic_DNA"/>
</dbReference>
<dbReference type="Proteomes" id="UP000789570">
    <property type="component" value="Unassembled WGS sequence"/>
</dbReference>
<keyword evidence="2" id="KW-1185">Reference proteome</keyword>
<dbReference type="AlphaFoldDB" id="A0A9N9IS80"/>
<organism evidence="1 2">
    <name type="scientific">Funneliformis caledonium</name>
    <dbReference type="NCBI Taxonomy" id="1117310"/>
    <lineage>
        <taxon>Eukaryota</taxon>
        <taxon>Fungi</taxon>
        <taxon>Fungi incertae sedis</taxon>
        <taxon>Mucoromycota</taxon>
        <taxon>Glomeromycotina</taxon>
        <taxon>Glomeromycetes</taxon>
        <taxon>Glomerales</taxon>
        <taxon>Glomeraceae</taxon>
        <taxon>Funneliformis</taxon>
    </lineage>
</organism>
<feature type="non-terminal residue" evidence="1">
    <location>
        <position position="68"/>
    </location>
</feature>
<protein>
    <submittedName>
        <fullName evidence="1">8879_t:CDS:1</fullName>
    </submittedName>
</protein>
<accession>A0A9N9IS80</accession>
<comment type="caution">
    <text evidence="1">The sequence shown here is derived from an EMBL/GenBank/DDBJ whole genome shotgun (WGS) entry which is preliminary data.</text>
</comment>
<evidence type="ECO:0000313" key="2">
    <source>
        <dbReference type="Proteomes" id="UP000789570"/>
    </source>
</evidence>
<reference evidence="1" key="1">
    <citation type="submission" date="2021-06" db="EMBL/GenBank/DDBJ databases">
        <authorList>
            <person name="Kallberg Y."/>
            <person name="Tangrot J."/>
            <person name="Rosling A."/>
        </authorList>
    </citation>
    <scope>NUCLEOTIDE SEQUENCE</scope>
    <source>
        <strain evidence="1">UK204</strain>
    </source>
</reference>
<name>A0A9N9IS80_9GLOM</name>
<sequence length="68" mass="7452">MSKTKNTQINVIPSNEVNIRLIGNSSAYEKSVLANNEKDHKGNQRQLVIIDKPDTPKDIALHAITGGL</sequence>
<evidence type="ECO:0000313" key="1">
    <source>
        <dbReference type="EMBL" id="CAG8746616.1"/>
    </source>
</evidence>
<gene>
    <name evidence="1" type="ORF">FCALED_LOCUS16003</name>
</gene>